<keyword evidence="3" id="KW-1185">Reference proteome</keyword>
<dbReference type="InterPro" id="IPR001683">
    <property type="entry name" value="PX_dom"/>
</dbReference>
<dbReference type="PANTHER" id="PTHR47185:SF1">
    <property type="entry name" value="PX DOMAIN-CONTAINING PROTEIN YPR097W"/>
    <property type="match status" value="1"/>
</dbReference>
<dbReference type="Pfam" id="PF00787">
    <property type="entry name" value="PX"/>
    <property type="match status" value="1"/>
</dbReference>
<accession>A0A1E4RBU8</accession>
<dbReference type="Proteomes" id="UP000095085">
    <property type="component" value="Unassembled WGS sequence"/>
</dbReference>
<sequence>MTTNLTRDAEFLSELTPTQDHFLKKYLLETQLSHELHYLSKPNCLEYLGFPFKSSKEEKLGDEKPKSQGEETLPLLKYFFSNFIQSFPFITNNPEKDQLEFWRDTVQPFVESFNTKNVSDSLERKDEITKRKQVNTKLLHGLLLFYNSMLISEKDLNYLHEDHLKPSDTGKLDKLQKGAAAKPDDFQTNVELDDFKKFKYVNDLSLNIIAVKRVGDWLNIERKPSNSSVTSGQTMERSSSWNVFKHIPIILSATLNNKPKHNYEFIIQVTKRLKNDNGAYEYRSHFVSKPYHDFKLLESKLKKKYPGLMATDIPALPSKLKHDDGVSMEELDSPILSQSDSKSLEADTVLVDEDPKPGNIKIKLYREKLRLALRGYLSKLVKHVEIVQSEIFTHFIYESAFDNLSIDESIDHEERLEHEKSIIVTQREFQQQTAKIVYELSQDFDQFKEQLISNPESLSEIFKELSESKSIDELSPLLKTFLEWCKLEVAATLYQVFLGQDNSSEWLIKCQKFHRLFPYNIIYGILKFTNPVKVVSRVVDLLLVNFPSFLLPSWPGSSSKENDELKTASKKTGAKNLLSMMFVMLLDEDLGDYEKEIKQLLEGEVLKDGKYNKFINKIDKYVALEKIEVIDEIKTEAMDGNEDLLLTILKTAKCGGFVISDQDEKYHEILKSYKSYESLDGTQEISNSELYLTLKQYWQLLIRRRDKDIMKQLWQEPELTQLIKKFLTIFYQPLMKIFKKCDIHLVFKDFEKFMDDLMKELGKLNNGEVFYMSSIEIFNKFKKILDKHQIVLWRFINDLYNKDDQKLFIKLIKWIENFLKLLRMKYINESSVKLNLTQLSSQNDLDINLFWNQLNNRIENILTKRRLLKDYLQQQAAGEEEDHQQMIDSKWDDVNNDIFRNTDGKEFGIDARELEEFNLLQKHQDSLKEKDVNNKEKQELYKKLASIDKSMNDLGTSELDKFESSFQIQLTSLLANIHMN</sequence>
<dbReference type="GeneID" id="30994874"/>
<dbReference type="PANTHER" id="PTHR47185">
    <property type="entry name" value="PX DOMAIN-CONTAINING PROTEIN YPR097W"/>
    <property type="match status" value="1"/>
</dbReference>
<evidence type="ECO:0000313" key="3">
    <source>
        <dbReference type="Proteomes" id="UP000095085"/>
    </source>
</evidence>
<dbReference type="InterPro" id="IPR024554">
    <property type="entry name" value="LEC1-like_C"/>
</dbReference>
<dbReference type="Pfam" id="PF12825">
    <property type="entry name" value="DUF3818"/>
    <property type="match status" value="1"/>
</dbReference>
<dbReference type="SUPFAM" id="SSF64268">
    <property type="entry name" value="PX domain"/>
    <property type="match status" value="1"/>
</dbReference>
<reference evidence="3" key="1">
    <citation type="submission" date="2016-05" db="EMBL/GenBank/DDBJ databases">
        <title>Comparative genomics of biotechnologically important yeasts.</title>
        <authorList>
            <consortium name="DOE Joint Genome Institute"/>
            <person name="Riley R."/>
            <person name="Haridas S."/>
            <person name="Wolfe K.H."/>
            <person name="Lopes M.R."/>
            <person name="Hittinger C.T."/>
            <person name="Goker M."/>
            <person name="Salamov A."/>
            <person name="Wisecaver J."/>
            <person name="Long T.M."/>
            <person name="Aerts A.L."/>
            <person name="Barry K."/>
            <person name="Choi C."/>
            <person name="Clum A."/>
            <person name="Coughlan A.Y."/>
            <person name="Deshpande S."/>
            <person name="Douglass A.P."/>
            <person name="Hanson S.J."/>
            <person name="Klenk H.-P."/>
            <person name="Labutti K."/>
            <person name="Lapidus A."/>
            <person name="Lindquist E."/>
            <person name="Lipzen A."/>
            <person name="Meier-Kolthoff J.P."/>
            <person name="Ohm R.A."/>
            <person name="Otillar R.P."/>
            <person name="Pangilinan J."/>
            <person name="Peng Y."/>
            <person name="Rokas A."/>
            <person name="Rosa C.A."/>
            <person name="Scheuner C."/>
            <person name="Sibirny A.A."/>
            <person name="Slot J.C."/>
            <person name="Stielow J.B."/>
            <person name="Sun H."/>
            <person name="Kurtzman C.P."/>
            <person name="Blackwell M."/>
            <person name="Grigoriev I.V."/>
            <person name="Jeffries T.W."/>
        </authorList>
    </citation>
    <scope>NUCLEOTIDE SEQUENCE [LARGE SCALE GENOMIC DNA]</scope>
    <source>
        <strain evidence="3">NRRL Y-1933</strain>
    </source>
</reference>
<dbReference type="AlphaFoldDB" id="A0A1E4RBU8"/>
<dbReference type="OrthoDB" id="2117459at2759"/>
<organism evidence="2 3">
    <name type="scientific">Hyphopichia burtonii NRRL Y-1933</name>
    <dbReference type="NCBI Taxonomy" id="984485"/>
    <lineage>
        <taxon>Eukaryota</taxon>
        <taxon>Fungi</taxon>
        <taxon>Dikarya</taxon>
        <taxon>Ascomycota</taxon>
        <taxon>Saccharomycotina</taxon>
        <taxon>Pichiomycetes</taxon>
        <taxon>Debaryomycetaceae</taxon>
        <taxon>Hyphopichia</taxon>
    </lineage>
</organism>
<evidence type="ECO:0000259" key="1">
    <source>
        <dbReference type="PROSITE" id="PS50195"/>
    </source>
</evidence>
<dbReference type="STRING" id="984485.A0A1E4RBU8"/>
<proteinExistence type="predicted"/>
<dbReference type="InterPro" id="IPR024555">
    <property type="entry name" value="PX-associated"/>
</dbReference>
<dbReference type="RefSeq" id="XP_020073816.1">
    <property type="nucleotide sequence ID" value="XM_020220324.1"/>
</dbReference>
<gene>
    <name evidence="2" type="ORF">HYPBUDRAFT_151062</name>
</gene>
<dbReference type="CDD" id="cd06869">
    <property type="entry name" value="PX_UP2_fungi"/>
    <property type="match status" value="1"/>
</dbReference>
<dbReference type="InterPro" id="IPR047168">
    <property type="entry name" value="LEC1-like"/>
</dbReference>
<dbReference type="PROSITE" id="PS50195">
    <property type="entry name" value="PX"/>
    <property type="match status" value="1"/>
</dbReference>
<dbReference type="Pfam" id="PF12828">
    <property type="entry name" value="PXB"/>
    <property type="match status" value="1"/>
</dbReference>
<protein>
    <recommendedName>
        <fullName evidence="1">PX domain-containing protein</fullName>
    </recommendedName>
</protein>
<dbReference type="Gene3D" id="3.30.1520.10">
    <property type="entry name" value="Phox-like domain"/>
    <property type="match status" value="1"/>
</dbReference>
<dbReference type="GO" id="GO:0035091">
    <property type="term" value="F:phosphatidylinositol binding"/>
    <property type="evidence" value="ECO:0007669"/>
    <property type="project" value="InterPro"/>
</dbReference>
<feature type="domain" description="PX" evidence="1">
    <location>
        <begin position="243"/>
        <end position="403"/>
    </location>
</feature>
<dbReference type="SMART" id="SM00312">
    <property type="entry name" value="PX"/>
    <property type="match status" value="1"/>
</dbReference>
<dbReference type="EMBL" id="KV454547">
    <property type="protein sequence ID" value="ODV64749.1"/>
    <property type="molecule type" value="Genomic_DNA"/>
</dbReference>
<name>A0A1E4RBU8_9ASCO</name>
<dbReference type="InterPro" id="IPR036871">
    <property type="entry name" value="PX_dom_sf"/>
</dbReference>
<evidence type="ECO:0000313" key="2">
    <source>
        <dbReference type="EMBL" id="ODV64749.1"/>
    </source>
</evidence>